<dbReference type="InterPro" id="IPR000504">
    <property type="entry name" value="RRM_dom"/>
</dbReference>
<keyword evidence="1 2" id="KW-0694">RNA-binding</keyword>
<dbReference type="CDD" id="cd12383">
    <property type="entry name" value="RRM_RBM42"/>
    <property type="match status" value="1"/>
</dbReference>
<proteinExistence type="predicted"/>
<dbReference type="EMBL" id="LWDG02000018">
    <property type="protein sequence ID" value="KAE8271444.1"/>
    <property type="molecule type" value="Genomic_DNA"/>
</dbReference>
<evidence type="ECO:0000313" key="5">
    <source>
        <dbReference type="EMBL" id="KAE8271444.1"/>
    </source>
</evidence>
<keyword evidence="6" id="KW-1185">Reference proteome</keyword>
<protein>
    <recommendedName>
        <fullName evidence="4">RRM domain-containing protein</fullName>
    </recommendedName>
</protein>
<name>A0A8X7NDY4_9BASI</name>
<comment type="caution">
    <text evidence="5">The sequence shown here is derived from an EMBL/GenBank/DDBJ whole genome shotgun (WGS) entry which is preliminary data.</text>
</comment>
<feature type="compositionally biased region" description="Gly residues" evidence="3">
    <location>
        <begin position="134"/>
        <end position="153"/>
    </location>
</feature>
<reference evidence="5" key="1">
    <citation type="submission" date="2016-04" db="EMBL/GenBank/DDBJ databases">
        <authorList>
            <person name="Nguyen H.D."/>
            <person name="Samba Siva P."/>
            <person name="Cullis J."/>
            <person name="Levesque C.A."/>
            <person name="Hambleton S."/>
        </authorList>
    </citation>
    <scope>NUCLEOTIDE SEQUENCE</scope>
    <source>
        <strain evidence="5">DAOMC 236422</strain>
    </source>
</reference>
<dbReference type="Gene3D" id="3.30.70.330">
    <property type="match status" value="1"/>
</dbReference>
<reference evidence="5" key="2">
    <citation type="journal article" date="2019" name="IMA Fungus">
        <title>Genome sequencing and comparison of five Tilletia species to identify candidate genes for the detection of regulated species infecting wheat.</title>
        <authorList>
            <person name="Nguyen H.D.T."/>
            <person name="Sultana T."/>
            <person name="Kesanakurti P."/>
            <person name="Hambleton S."/>
        </authorList>
    </citation>
    <scope>NUCLEOTIDE SEQUENCE</scope>
    <source>
        <strain evidence="5">DAOMC 236422</strain>
    </source>
</reference>
<sequence length="335" mass="34582">MAQQGSSTSYGSGSDSTDPYAPFYYWDASTNQWAFDYQSYHKTYGSYPPGTDSSGYASSSTAGGYSGGYQRSGGYGGMAGGGGVAGGSGGYGAGSSGAMASMAAATNDSGGYGYGGAAPGVADASGYNPQPSGYGSGSGFGGPSAEGSGGGVGPDRRPKKGAGAKDEAGNPIAGNLKRGETRVTIIRKAAGKVWEDPSLLEWDPNHKQLFVGDLGNDVTDDILKKAFEKYPTFVKAKVVRKKADDKSKGYGFVSFSDPEDFLKAWKEMDGKYVGSRPIRIKKADNNVRPVVIGARKDKFLSSNAKHEEALLKRKMGGAVGSTLRRNGGAGKPYGA</sequence>
<evidence type="ECO:0000256" key="2">
    <source>
        <dbReference type="PROSITE-ProRule" id="PRU00176"/>
    </source>
</evidence>
<feature type="region of interest" description="Disordered" evidence="3">
    <location>
        <begin position="128"/>
        <end position="175"/>
    </location>
</feature>
<dbReference type="Pfam" id="PF00076">
    <property type="entry name" value="RRM_1"/>
    <property type="match status" value="1"/>
</dbReference>
<accession>A0A8X7NDY4</accession>
<dbReference type="InterPro" id="IPR012677">
    <property type="entry name" value="Nucleotide-bd_a/b_plait_sf"/>
</dbReference>
<dbReference type="PROSITE" id="PS50102">
    <property type="entry name" value="RRM"/>
    <property type="match status" value="1"/>
</dbReference>
<feature type="domain" description="RRM" evidence="4">
    <location>
        <begin position="207"/>
        <end position="285"/>
    </location>
</feature>
<dbReference type="PANTHER" id="PTHR47640">
    <property type="entry name" value="TRNA SELENOCYSTEINE 1-ASSOCIATED PROTEIN 1-RELATED-RELATED"/>
    <property type="match status" value="1"/>
</dbReference>
<dbReference type="InterPro" id="IPR035979">
    <property type="entry name" value="RBD_domain_sf"/>
</dbReference>
<organism evidence="5 6">
    <name type="scientific">Tilletia walkeri</name>
    <dbReference type="NCBI Taxonomy" id="117179"/>
    <lineage>
        <taxon>Eukaryota</taxon>
        <taxon>Fungi</taxon>
        <taxon>Dikarya</taxon>
        <taxon>Basidiomycota</taxon>
        <taxon>Ustilaginomycotina</taxon>
        <taxon>Exobasidiomycetes</taxon>
        <taxon>Tilletiales</taxon>
        <taxon>Tilletiaceae</taxon>
        <taxon>Tilletia</taxon>
    </lineage>
</organism>
<dbReference type="PANTHER" id="PTHR47640:SF11">
    <property type="entry name" value="RNA-BINDING PROTEIN 42"/>
    <property type="match status" value="1"/>
</dbReference>
<dbReference type="AlphaFoldDB" id="A0A8X7NDY4"/>
<evidence type="ECO:0000313" key="6">
    <source>
        <dbReference type="Proteomes" id="UP000078113"/>
    </source>
</evidence>
<dbReference type="SMART" id="SM00360">
    <property type="entry name" value="RRM"/>
    <property type="match status" value="1"/>
</dbReference>
<dbReference type="InterPro" id="IPR034215">
    <property type="entry name" value="RBM42_RRM"/>
</dbReference>
<gene>
    <name evidence="5" type="ORF">A4X09_0g902</name>
</gene>
<evidence type="ECO:0000259" key="4">
    <source>
        <dbReference type="PROSITE" id="PS50102"/>
    </source>
</evidence>
<dbReference type="GO" id="GO:0003729">
    <property type="term" value="F:mRNA binding"/>
    <property type="evidence" value="ECO:0007669"/>
    <property type="project" value="InterPro"/>
</dbReference>
<dbReference type="SUPFAM" id="SSF54928">
    <property type="entry name" value="RNA-binding domain, RBD"/>
    <property type="match status" value="1"/>
</dbReference>
<dbReference type="InterPro" id="IPR050825">
    <property type="entry name" value="RBM42_RBP45_47-like"/>
</dbReference>
<dbReference type="Proteomes" id="UP000078113">
    <property type="component" value="Unassembled WGS sequence"/>
</dbReference>
<evidence type="ECO:0000256" key="3">
    <source>
        <dbReference type="SAM" id="MobiDB-lite"/>
    </source>
</evidence>
<evidence type="ECO:0000256" key="1">
    <source>
        <dbReference type="ARBA" id="ARBA00022884"/>
    </source>
</evidence>